<dbReference type="EMBL" id="QSBY01000007">
    <property type="protein sequence ID" value="RHW71304.1"/>
    <property type="molecule type" value="Genomic_DNA"/>
</dbReference>
<evidence type="ECO:0000259" key="9">
    <source>
        <dbReference type="Pfam" id="PF10659"/>
    </source>
</evidence>
<dbReference type="Proteomes" id="UP000266743">
    <property type="component" value="Chromosome 7"/>
</dbReference>
<keyword evidence="6" id="KW-0325">Glycoprotein</keyword>
<proteinExistence type="predicted"/>
<name>A0A3L6L3P9_9TRYP</name>
<organism evidence="10">
    <name type="scientific">Trypanosoma brucei equiperdum</name>
    <dbReference type="NCBI Taxonomy" id="630700"/>
    <lineage>
        <taxon>Eukaryota</taxon>
        <taxon>Discoba</taxon>
        <taxon>Euglenozoa</taxon>
        <taxon>Kinetoplastea</taxon>
        <taxon>Metakinetoplastina</taxon>
        <taxon>Trypanosomatida</taxon>
        <taxon>Trypanosomatidae</taxon>
        <taxon>Trypanosoma</taxon>
    </lineage>
</organism>
<keyword evidence="3" id="KW-1003">Cell membrane</keyword>
<evidence type="ECO:0000313" key="10">
    <source>
        <dbReference type="EMBL" id="RHW71304.1"/>
    </source>
</evidence>
<dbReference type="SUPFAM" id="SSF58087">
    <property type="entry name" value="Variant surface glycoprotein (N-terminal domain)"/>
    <property type="match status" value="1"/>
</dbReference>
<dbReference type="Pfam" id="PF10659">
    <property type="entry name" value="Trypan_glycop_C"/>
    <property type="match status" value="1"/>
</dbReference>
<feature type="signal peptide" evidence="8">
    <location>
        <begin position="1"/>
        <end position="25"/>
    </location>
</feature>
<evidence type="ECO:0000256" key="6">
    <source>
        <dbReference type="ARBA" id="ARBA00023180"/>
    </source>
</evidence>
<evidence type="ECO:0000256" key="7">
    <source>
        <dbReference type="ARBA" id="ARBA00023288"/>
    </source>
</evidence>
<evidence type="ECO:0000256" key="4">
    <source>
        <dbReference type="ARBA" id="ARBA00022622"/>
    </source>
</evidence>
<keyword evidence="5" id="KW-0472">Membrane</keyword>
<comment type="caution">
    <text evidence="10">The sequence shown here is derived from an EMBL/GenBank/DDBJ whole genome shotgun (WGS) entry which is preliminary data.</text>
</comment>
<dbReference type="AlphaFoldDB" id="A0A3L6L3P9"/>
<dbReference type="GO" id="GO:0098552">
    <property type="term" value="C:side of membrane"/>
    <property type="evidence" value="ECO:0007669"/>
    <property type="project" value="UniProtKB-KW"/>
</dbReference>
<dbReference type="GO" id="GO:0005886">
    <property type="term" value="C:plasma membrane"/>
    <property type="evidence" value="ECO:0007669"/>
    <property type="project" value="UniProtKB-SubCell"/>
</dbReference>
<keyword evidence="7" id="KW-0449">Lipoprotein</keyword>
<evidence type="ECO:0000256" key="5">
    <source>
        <dbReference type="ARBA" id="ARBA00023136"/>
    </source>
</evidence>
<keyword evidence="8" id="KW-0732">Signal</keyword>
<comment type="subcellular location">
    <subcellularLocation>
        <location evidence="2">Cell membrane</location>
        <topology evidence="2">Lipid-anchor</topology>
        <topology evidence="2">GPI-anchor</topology>
    </subcellularLocation>
</comment>
<feature type="domain" description="Trypanosome variant surface glycoprotein C-terminal" evidence="9">
    <location>
        <begin position="409"/>
        <end position="491"/>
    </location>
</feature>
<reference evidence="10" key="1">
    <citation type="submission" date="2018-09" db="EMBL/GenBank/DDBJ databases">
        <title>whole genome sequence of T. equiperdum IVM-t1 strain.</title>
        <authorList>
            <person name="Suganuma K."/>
        </authorList>
    </citation>
    <scope>NUCLEOTIDE SEQUENCE [LARGE SCALE GENOMIC DNA]</scope>
    <source>
        <strain evidence="10">IVM-t1</strain>
    </source>
</reference>
<accession>A0A3L6L3P9</accession>
<evidence type="ECO:0000256" key="1">
    <source>
        <dbReference type="ARBA" id="ARBA00002523"/>
    </source>
</evidence>
<keyword evidence="4" id="KW-0336">GPI-anchor</keyword>
<gene>
    <name evidence="10" type="ORF">DPX39_070007900</name>
</gene>
<evidence type="ECO:0000256" key="3">
    <source>
        <dbReference type="ARBA" id="ARBA00022475"/>
    </source>
</evidence>
<evidence type="ECO:0000256" key="8">
    <source>
        <dbReference type="SAM" id="SignalP"/>
    </source>
</evidence>
<protein>
    <submittedName>
        <fullName evidence="10">Trypanosome variant surface glycoprotein C-terminal domain containing protein</fullName>
    </submittedName>
</protein>
<comment type="function">
    <text evidence="1">VSG forms a coat on the surface of the parasite. The trypanosome evades the immune response of the host by expressing a series of antigenically distinct VSGs from an estimated 1000 VSG genes.</text>
</comment>
<dbReference type="InterPro" id="IPR019609">
    <property type="entry name" value="Variant_surf_glycoprt_trypan_C"/>
</dbReference>
<sequence>MARTTHFAALALVAATLFYAQPTLASEGYDEAATKATTACDEIRYNLGLANKFKEQERQIGEDLRAAQEEAAALRLATASSETIERRAALAALAAIQETKATTMQTEATAAIAALRRGTVALLERVARTIELRRLKLISLTPGHASTTTNTDTQPQEDTITTTNTAALKFLKNEDNCTLEGQPSESKIKLSDIQPAKLYKIKLAPDTSFAQGKVTLKAASKGTPATSANACASHPGFAGQSDCTDTNYLGATGSIESYNDELTDVDLSTTTDKLGECKTTAAAAAWGKLSADYTAQEVCHALKAKRPPKPSMLGKSYEQLIEDNEVAALIELSLTGKHSQEGKDKDATKTLIKKGIGTTASDYATNFVKFITEKEHSFQIGDDKISGKLTEIAAGPKAAKLLAYMMGKSNQQCQIRLRANPEAGSKTDAADKAGEKKDRVNTGKHVYSSFQNQTKHEKGQGRKWDNNSFKDSSFLVNKKLDTSMAAAFTALPLQFFPSFKKTLLFDIF</sequence>
<evidence type="ECO:0000256" key="2">
    <source>
        <dbReference type="ARBA" id="ARBA00004609"/>
    </source>
</evidence>
<feature type="chain" id="PRO_5018209529" evidence="8">
    <location>
        <begin position="26"/>
        <end position="508"/>
    </location>
</feature>